<dbReference type="InterPro" id="IPR040982">
    <property type="entry name" value="DNA_pol3_finger"/>
</dbReference>
<dbReference type="GO" id="GO:0003887">
    <property type="term" value="F:DNA-directed DNA polymerase activity"/>
    <property type="evidence" value="ECO:0007669"/>
    <property type="project" value="UniProtKB-KW"/>
</dbReference>
<dbReference type="GO" id="GO:0008408">
    <property type="term" value="F:3'-5' exonuclease activity"/>
    <property type="evidence" value="ECO:0007669"/>
    <property type="project" value="InterPro"/>
</dbReference>
<dbReference type="GO" id="GO:0006260">
    <property type="term" value="P:DNA replication"/>
    <property type="evidence" value="ECO:0007669"/>
    <property type="project" value="UniProtKB-KW"/>
</dbReference>
<evidence type="ECO:0000259" key="8">
    <source>
        <dbReference type="Pfam" id="PF14579"/>
    </source>
</evidence>
<keyword evidence="3 10" id="KW-0548">Nucleotidyltransferase</keyword>
<proteinExistence type="predicted"/>
<organism evidence="10">
    <name type="scientific">candidate division CPR1 bacterium ADurb.Bin160</name>
    <dbReference type="NCBI Taxonomy" id="1852826"/>
    <lineage>
        <taxon>Bacteria</taxon>
        <taxon>candidate division CPR1</taxon>
    </lineage>
</organism>
<keyword evidence="4" id="KW-0235">DNA replication</keyword>
<keyword evidence="5" id="KW-0239">DNA-directed DNA polymerase</keyword>
<comment type="catalytic activity">
    <reaction evidence="6">
        <text>DNA(n) + a 2'-deoxyribonucleoside 5'-triphosphate = DNA(n+1) + diphosphate</text>
        <dbReference type="Rhea" id="RHEA:22508"/>
        <dbReference type="Rhea" id="RHEA-COMP:17339"/>
        <dbReference type="Rhea" id="RHEA-COMP:17340"/>
        <dbReference type="ChEBI" id="CHEBI:33019"/>
        <dbReference type="ChEBI" id="CHEBI:61560"/>
        <dbReference type="ChEBI" id="CHEBI:173112"/>
        <dbReference type="EC" id="2.7.7.7"/>
    </reaction>
</comment>
<gene>
    <name evidence="10" type="primary">dnaE_2</name>
    <name evidence="10" type="ORF">BWY04_01377</name>
</gene>
<dbReference type="Pfam" id="PF14579">
    <property type="entry name" value="HHH_6"/>
    <property type="match status" value="1"/>
</dbReference>
<evidence type="ECO:0000256" key="6">
    <source>
        <dbReference type="ARBA" id="ARBA00049244"/>
    </source>
</evidence>
<evidence type="ECO:0000256" key="1">
    <source>
        <dbReference type="ARBA" id="ARBA00012417"/>
    </source>
</evidence>
<feature type="domain" description="Bacterial DNA polymerase III alpha subunit NTPase" evidence="7">
    <location>
        <begin position="14"/>
        <end position="178"/>
    </location>
</feature>
<dbReference type="PANTHER" id="PTHR32294">
    <property type="entry name" value="DNA POLYMERASE III SUBUNIT ALPHA"/>
    <property type="match status" value="1"/>
</dbReference>
<keyword evidence="2 10" id="KW-0808">Transferase</keyword>
<reference evidence="10" key="1">
    <citation type="submission" date="2017-02" db="EMBL/GenBank/DDBJ databases">
        <title>Delving into the versatile metabolic prowess of the omnipresent phylum Bacteroidetes.</title>
        <authorList>
            <person name="Nobu M.K."/>
            <person name="Mei R."/>
            <person name="Narihiro T."/>
            <person name="Kuroda K."/>
            <person name="Liu W.-T."/>
        </authorList>
    </citation>
    <scope>NUCLEOTIDE SEQUENCE</scope>
    <source>
        <strain evidence="10">ADurb.Bin160</strain>
    </source>
</reference>
<feature type="domain" description="DNA polymerase III alpha subunit finger" evidence="9">
    <location>
        <begin position="199"/>
        <end position="322"/>
    </location>
</feature>
<dbReference type="Pfam" id="PF07733">
    <property type="entry name" value="DNA_pol3_alpha"/>
    <property type="match status" value="1"/>
</dbReference>
<dbReference type="Proteomes" id="UP000485621">
    <property type="component" value="Unassembled WGS sequence"/>
</dbReference>
<dbReference type="Pfam" id="PF17657">
    <property type="entry name" value="DNA_pol3_finger"/>
    <property type="match status" value="1"/>
</dbReference>
<dbReference type="InterPro" id="IPR029460">
    <property type="entry name" value="DNAPol_HHH"/>
</dbReference>
<evidence type="ECO:0000256" key="2">
    <source>
        <dbReference type="ARBA" id="ARBA00022679"/>
    </source>
</evidence>
<evidence type="ECO:0000256" key="3">
    <source>
        <dbReference type="ARBA" id="ARBA00022695"/>
    </source>
</evidence>
<protein>
    <recommendedName>
        <fullName evidence="1">DNA-directed DNA polymerase</fullName>
        <ecNumber evidence="1">2.7.7.7</ecNumber>
    </recommendedName>
</protein>
<feature type="domain" description="DNA polymerase helix-hairpin-helix motif" evidence="8">
    <location>
        <begin position="475"/>
        <end position="556"/>
    </location>
</feature>
<evidence type="ECO:0000313" key="10">
    <source>
        <dbReference type="EMBL" id="OQB40325.1"/>
    </source>
</evidence>
<sequence>MKIKKIEIKKPELSFPDVDTDFGVNLETGMGREDVINYLIDKYGRDYVAMVGNRLTYAGKSVLRDLGQVYNIPSKDTQEASKEYNNELNVEENILNSKVVKEYFEKYPELKDKVDRISGTVSALGIHAGGVVLADAKRGYSLRKWCALQRSKEGERIATNWTKKEVEQIGLIKYDILGLSSASQIYYAQKISGLEVYKDFPEYDEVFEDVVLNLKHKNIFQFETQIGRQAFDDLKPMSIMEIANASGLIRVLGSDAGRSVYNTYKENIEYLQQGDENYWKEKLREQIYEDKNYEVCVKYLNESYGVLIYQEQLANLVMGFSDGEKSFIDGDKKVRKMLDKLGDTGHISNMQGNVEAMKKWHGTFMEIMNEYVLPYIGDDGWTCPDKAVQAFLHFKLDKDNFIPIPKYGIISWMISAAAYLFSKLHAIAYSTNTYNMMYLKHFHPLEFWTASLICEQSDLKKVTSYINAIEIEEDIKILPPSINKSDYNFKMEKGSIRYGLSAILNLGKSAEIIINERNENGIYESVTDFLNRVPKRIVNKRVVENLMYVDAFNEFGTLEEVYTEISNNGIELDEPEYYDKEALGTIEMKLMGVNLKYKHPLLKTAHNYFPLDQLDNNETAMIAVRILTVSRKLTKKNKPYIMGRVQCLNSNMVANIFDWGNGENFEMKNNMITTLNIKKSGDFFTLIMDGRKR</sequence>
<dbReference type="EMBL" id="MWDB01000048">
    <property type="protein sequence ID" value="OQB40325.1"/>
    <property type="molecule type" value="Genomic_DNA"/>
</dbReference>
<dbReference type="EC" id="2.7.7.7" evidence="1"/>
<name>A0A1V5ZJF0_9BACT</name>
<dbReference type="InterPro" id="IPR011708">
    <property type="entry name" value="DNA_pol3_alpha_NTPase_dom"/>
</dbReference>
<comment type="caution">
    <text evidence="10">The sequence shown here is derived from an EMBL/GenBank/DDBJ whole genome shotgun (WGS) entry which is preliminary data.</text>
</comment>
<evidence type="ECO:0000256" key="4">
    <source>
        <dbReference type="ARBA" id="ARBA00022705"/>
    </source>
</evidence>
<evidence type="ECO:0000259" key="9">
    <source>
        <dbReference type="Pfam" id="PF17657"/>
    </source>
</evidence>
<evidence type="ECO:0000256" key="5">
    <source>
        <dbReference type="ARBA" id="ARBA00022932"/>
    </source>
</evidence>
<evidence type="ECO:0000259" key="7">
    <source>
        <dbReference type="Pfam" id="PF07733"/>
    </source>
</evidence>
<dbReference type="Gene3D" id="1.10.150.870">
    <property type="match status" value="1"/>
</dbReference>
<dbReference type="AlphaFoldDB" id="A0A1V5ZJF0"/>
<accession>A0A1V5ZJF0</accession>
<dbReference type="InterPro" id="IPR004805">
    <property type="entry name" value="DnaE2/DnaE/PolC"/>
</dbReference>